<dbReference type="EMBL" id="WOAA01000038">
    <property type="protein sequence ID" value="MUG68866.1"/>
    <property type="molecule type" value="Genomic_DNA"/>
</dbReference>
<dbReference type="GO" id="GO:0008233">
    <property type="term" value="F:peptidase activity"/>
    <property type="evidence" value="ECO:0007669"/>
    <property type="project" value="UniProtKB-KW"/>
</dbReference>
<organism evidence="2 3">
    <name type="scientific">Paenibacillus campinasensis</name>
    <dbReference type="NCBI Taxonomy" id="66347"/>
    <lineage>
        <taxon>Bacteria</taxon>
        <taxon>Bacillati</taxon>
        <taxon>Bacillota</taxon>
        <taxon>Bacilli</taxon>
        <taxon>Bacillales</taxon>
        <taxon>Paenibacillaceae</taxon>
        <taxon>Paenibacillus</taxon>
    </lineage>
</organism>
<dbReference type="Proteomes" id="UP000215596">
    <property type="component" value="Unassembled WGS sequence"/>
</dbReference>
<evidence type="ECO:0000313" key="1">
    <source>
        <dbReference type="EMBL" id="MUG68866.1"/>
    </source>
</evidence>
<evidence type="ECO:0000313" key="3">
    <source>
        <dbReference type="Proteomes" id="UP000215596"/>
    </source>
</evidence>
<keyword evidence="1" id="KW-0378">Hydrolase</keyword>
<reference evidence="2 3" key="1">
    <citation type="submission" date="2017-07" db="EMBL/GenBank/DDBJ databases">
        <title>Isolation and whole genome analysis of endospore-forming bacteria from heroin.</title>
        <authorList>
            <person name="Kalinowski J."/>
            <person name="Ahrens B."/>
            <person name="Al-Dilaimi A."/>
            <person name="Winkler A."/>
            <person name="Wibberg D."/>
            <person name="Schleenbecker U."/>
            <person name="Ruckert C."/>
            <person name="Wolfel R."/>
            <person name="Grass G."/>
        </authorList>
    </citation>
    <scope>NUCLEOTIDE SEQUENCE [LARGE SCALE GENOMIC DNA]</scope>
    <source>
        <strain evidence="2 3">7537-G1</strain>
    </source>
</reference>
<dbReference type="OrthoDB" id="2086300at2"/>
<reference evidence="1 4" key="2">
    <citation type="submission" date="2019-11" db="EMBL/GenBank/DDBJ databases">
        <title>Draft genome sequences of five Paenibacillus species of dairy origin.</title>
        <authorList>
            <person name="Olajide A.M."/>
            <person name="Chen S."/>
            <person name="Lapointe G."/>
        </authorList>
    </citation>
    <scope>NUCLEOTIDE SEQUENCE [LARGE SCALE GENOMIC DNA]</scope>
    <source>
        <strain evidence="1 4">3CS1</strain>
    </source>
</reference>
<protein>
    <submittedName>
        <fullName evidence="1">Serine protease</fullName>
    </submittedName>
</protein>
<keyword evidence="4" id="KW-1185">Reference proteome</keyword>
<gene>
    <name evidence="2" type="ORF">CHH67_20625</name>
    <name evidence="1" type="ORF">GNP94_23135</name>
</gene>
<accession>A0A268EJI9</accession>
<dbReference type="Proteomes" id="UP000435177">
    <property type="component" value="Unassembled WGS sequence"/>
</dbReference>
<proteinExistence type="predicted"/>
<evidence type="ECO:0000313" key="4">
    <source>
        <dbReference type="Proteomes" id="UP000435177"/>
    </source>
</evidence>
<dbReference type="EMBL" id="NPBY01000067">
    <property type="protein sequence ID" value="PAD73291.1"/>
    <property type="molecule type" value="Genomic_DNA"/>
</dbReference>
<sequence>MSYFILSQDHRFVNAVKPLGVSEVVKPELLSTDHAQELAATNLHFTVAEAGQIDYVDYIEQPAPFVSDRLKRIVEKFAPDTLFVPGAFTDLTRRHQEVYWLIVPLRIDCLSVKSDFAPDGSLQRLVVDRAHTGGKMLLQVGGVRERILLMHLALAEALLRRDYNGIRLIRADS</sequence>
<dbReference type="RefSeq" id="WP_095267266.1">
    <property type="nucleotide sequence ID" value="NZ_NPBY01000067.1"/>
</dbReference>
<dbReference type="AlphaFoldDB" id="A0A268EJI9"/>
<name>A0A268EJI9_9BACL</name>
<evidence type="ECO:0000313" key="2">
    <source>
        <dbReference type="EMBL" id="PAD73291.1"/>
    </source>
</evidence>
<dbReference type="GO" id="GO:0006508">
    <property type="term" value="P:proteolysis"/>
    <property type="evidence" value="ECO:0007669"/>
    <property type="project" value="UniProtKB-KW"/>
</dbReference>
<keyword evidence="1" id="KW-0645">Protease</keyword>
<comment type="caution">
    <text evidence="2">The sequence shown here is derived from an EMBL/GenBank/DDBJ whole genome shotgun (WGS) entry which is preliminary data.</text>
</comment>